<gene>
    <name evidence="2" type="ORF">DUNSADRAFT_3682</name>
</gene>
<name>A0ABQ7FVP3_DUNSA</name>
<evidence type="ECO:0000313" key="3">
    <source>
        <dbReference type="Proteomes" id="UP000815325"/>
    </source>
</evidence>
<reference evidence="2" key="1">
    <citation type="submission" date="2017-08" db="EMBL/GenBank/DDBJ databases">
        <authorList>
            <person name="Polle J.E."/>
            <person name="Barry K."/>
            <person name="Cushman J."/>
            <person name="Schmutz J."/>
            <person name="Tran D."/>
            <person name="Hathwaick L.T."/>
            <person name="Yim W.C."/>
            <person name="Jenkins J."/>
            <person name="Mckie-Krisberg Z.M."/>
            <person name="Prochnik S."/>
            <person name="Lindquist E."/>
            <person name="Dockter R.B."/>
            <person name="Adam C."/>
            <person name="Molina H."/>
            <person name="Bunkerborg J."/>
            <person name="Jin E."/>
            <person name="Buchheim M."/>
            <person name="Magnuson J."/>
        </authorList>
    </citation>
    <scope>NUCLEOTIDE SEQUENCE</scope>
    <source>
        <strain evidence="2">CCAP 19/18</strain>
    </source>
</reference>
<accession>A0ABQ7FVP3</accession>
<keyword evidence="3" id="KW-1185">Reference proteome</keyword>
<evidence type="ECO:0008006" key="4">
    <source>
        <dbReference type="Google" id="ProtNLM"/>
    </source>
</evidence>
<feature type="compositionally biased region" description="Acidic residues" evidence="1">
    <location>
        <begin position="1"/>
        <end position="23"/>
    </location>
</feature>
<feature type="compositionally biased region" description="Basic and acidic residues" evidence="1">
    <location>
        <begin position="24"/>
        <end position="36"/>
    </location>
</feature>
<evidence type="ECO:0000256" key="1">
    <source>
        <dbReference type="SAM" id="MobiDB-lite"/>
    </source>
</evidence>
<feature type="region of interest" description="Disordered" evidence="1">
    <location>
        <begin position="1"/>
        <end position="64"/>
    </location>
</feature>
<evidence type="ECO:0000313" key="2">
    <source>
        <dbReference type="EMBL" id="KAF5826301.1"/>
    </source>
</evidence>
<sequence>MAHEEEEDLDYEDKGDEEQEEMMEEGRAERQRERSPAHNRGPGNGRPVAPNPRAHKPKINLQNPDRARWAQLRVDYPDNEPCGHNGHHGLVNHTNGACFRQEWWRHGTYNHRAPRPIREQAIMPAPRRMPTPAITRPAPPAGNVFNAHGTATPRSSKSCRATANTPTPCIKHLEAEIPITPP</sequence>
<comment type="caution">
    <text evidence="2">The sequence shown here is derived from an EMBL/GenBank/DDBJ whole genome shotgun (WGS) entry which is preliminary data.</text>
</comment>
<dbReference type="Proteomes" id="UP000815325">
    <property type="component" value="Unassembled WGS sequence"/>
</dbReference>
<organism evidence="2 3">
    <name type="scientific">Dunaliella salina</name>
    <name type="common">Green alga</name>
    <name type="synonym">Protococcus salinus</name>
    <dbReference type="NCBI Taxonomy" id="3046"/>
    <lineage>
        <taxon>Eukaryota</taxon>
        <taxon>Viridiplantae</taxon>
        <taxon>Chlorophyta</taxon>
        <taxon>core chlorophytes</taxon>
        <taxon>Chlorophyceae</taxon>
        <taxon>CS clade</taxon>
        <taxon>Chlamydomonadales</taxon>
        <taxon>Dunaliellaceae</taxon>
        <taxon>Dunaliella</taxon>
    </lineage>
</organism>
<dbReference type="EMBL" id="MU071061">
    <property type="protein sequence ID" value="KAF5826301.1"/>
    <property type="molecule type" value="Genomic_DNA"/>
</dbReference>
<proteinExistence type="predicted"/>
<protein>
    <recommendedName>
        <fullName evidence="4">Encoded protein</fullName>
    </recommendedName>
</protein>